<dbReference type="PANTHER" id="PTHR47331:SF1">
    <property type="entry name" value="GAG-LIKE PROTEIN"/>
    <property type="match status" value="1"/>
</dbReference>
<keyword evidence="1" id="KW-0862">Zinc</keyword>
<protein>
    <recommendedName>
        <fullName evidence="3">CCHC-type domain-containing protein</fullName>
    </recommendedName>
</protein>
<reference evidence="4 5" key="1">
    <citation type="submission" date="2019-05" db="EMBL/GenBank/DDBJ databases">
        <title>Another draft genome of Portunus trituberculatus and its Hox gene families provides insights of decapod evolution.</title>
        <authorList>
            <person name="Jeong J.-H."/>
            <person name="Song I."/>
            <person name="Kim S."/>
            <person name="Choi T."/>
            <person name="Kim D."/>
            <person name="Ryu S."/>
            <person name="Kim W."/>
        </authorList>
    </citation>
    <scope>NUCLEOTIDE SEQUENCE [LARGE SCALE GENOMIC DNA]</scope>
    <source>
        <tissue evidence="4">Muscle</tissue>
    </source>
</reference>
<keyword evidence="5" id="KW-1185">Reference proteome</keyword>
<gene>
    <name evidence="4" type="ORF">E2C01_054058</name>
</gene>
<sequence length="477" mass="53964">MEGNKTEASSPPSVEELLSPPALQWPQETRTDIAENTSYKRLHRQDCQSGETQWILDQVKNMMQDQVKDMIRELREELREELRHQRTPNCMEGRQETQLPGQNGHRNVDLQKGKAASSILDRGMKETFTNLTQTLMPSFENGSCIEYWAFKTEFQSLVEERASMSHANAYEVIDAITDRFRGKLKDDYMDKTHERKKANPGAICGAEWLLTFMEDMIEKTEDSGSMREKEETRHRADHGRTVSFTRRTTGLAAITSSEKNSDRCTLCQRYHEIENCRVFLDMSTKDRIALLRRERRCFYCLQRGHWKRDCQHRIQCGIGGLRVATKAQSGRAGVITGTLLDSGSDSSYCTRSLADRSRSKGEPVAIIVGTIMNEGKEVTTEQLDLKVTGVGRRKSHYIPLCQTLVVPRMPSTLPSLMANPSDIANRPYLRDIAPPCIPGGVELLIGFDAPQALLPLEVKAGRNGEPFATRTLLGLDH</sequence>
<evidence type="ECO:0000256" key="2">
    <source>
        <dbReference type="SAM" id="MobiDB-lite"/>
    </source>
</evidence>
<dbReference type="InterPro" id="IPR001878">
    <property type="entry name" value="Znf_CCHC"/>
</dbReference>
<dbReference type="PANTHER" id="PTHR47331">
    <property type="entry name" value="PHD-TYPE DOMAIN-CONTAINING PROTEIN"/>
    <property type="match status" value="1"/>
</dbReference>
<evidence type="ECO:0000313" key="4">
    <source>
        <dbReference type="EMBL" id="MPC60024.1"/>
    </source>
</evidence>
<evidence type="ECO:0000313" key="5">
    <source>
        <dbReference type="Proteomes" id="UP000324222"/>
    </source>
</evidence>
<organism evidence="4 5">
    <name type="scientific">Portunus trituberculatus</name>
    <name type="common">Swimming crab</name>
    <name type="synonym">Neptunus trituberculatus</name>
    <dbReference type="NCBI Taxonomy" id="210409"/>
    <lineage>
        <taxon>Eukaryota</taxon>
        <taxon>Metazoa</taxon>
        <taxon>Ecdysozoa</taxon>
        <taxon>Arthropoda</taxon>
        <taxon>Crustacea</taxon>
        <taxon>Multicrustacea</taxon>
        <taxon>Malacostraca</taxon>
        <taxon>Eumalacostraca</taxon>
        <taxon>Eucarida</taxon>
        <taxon>Decapoda</taxon>
        <taxon>Pleocyemata</taxon>
        <taxon>Brachyura</taxon>
        <taxon>Eubrachyura</taxon>
        <taxon>Portunoidea</taxon>
        <taxon>Portunidae</taxon>
        <taxon>Portuninae</taxon>
        <taxon>Portunus</taxon>
    </lineage>
</organism>
<dbReference type="PROSITE" id="PS50158">
    <property type="entry name" value="ZF_CCHC"/>
    <property type="match status" value="1"/>
</dbReference>
<feature type="region of interest" description="Disordered" evidence="2">
    <location>
        <begin position="1"/>
        <end position="34"/>
    </location>
</feature>
<evidence type="ECO:0000256" key="1">
    <source>
        <dbReference type="PROSITE-ProRule" id="PRU00047"/>
    </source>
</evidence>
<dbReference type="Proteomes" id="UP000324222">
    <property type="component" value="Unassembled WGS sequence"/>
</dbReference>
<dbReference type="GO" id="GO:0003676">
    <property type="term" value="F:nucleic acid binding"/>
    <property type="evidence" value="ECO:0007669"/>
    <property type="project" value="InterPro"/>
</dbReference>
<name>A0A5B7GTX9_PORTR</name>
<comment type="caution">
    <text evidence="4">The sequence shown here is derived from an EMBL/GenBank/DDBJ whole genome shotgun (WGS) entry which is preliminary data.</text>
</comment>
<dbReference type="Gene3D" id="4.10.60.10">
    <property type="entry name" value="Zinc finger, CCHC-type"/>
    <property type="match status" value="1"/>
</dbReference>
<keyword evidence="1" id="KW-0863">Zinc-finger</keyword>
<dbReference type="OrthoDB" id="6378313at2759"/>
<evidence type="ECO:0000259" key="3">
    <source>
        <dbReference type="PROSITE" id="PS50158"/>
    </source>
</evidence>
<dbReference type="GO" id="GO:0008270">
    <property type="term" value="F:zinc ion binding"/>
    <property type="evidence" value="ECO:0007669"/>
    <property type="project" value="UniProtKB-KW"/>
</dbReference>
<dbReference type="SUPFAM" id="SSF57756">
    <property type="entry name" value="Retrovirus zinc finger-like domains"/>
    <property type="match status" value="1"/>
</dbReference>
<dbReference type="InterPro" id="IPR036875">
    <property type="entry name" value="Znf_CCHC_sf"/>
</dbReference>
<feature type="compositionally biased region" description="Low complexity" evidence="2">
    <location>
        <begin position="7"/>
        <end position="22"/>
    </location>
</feature>
<proteinExistence type="predicted"/>
<dbReference type="SMART" id="SM00343">
    <property type="entry name" value="ZnF_C2HC"/>
    <property type="match status" value="1"/>
</dbReference>
<feature type="domain" description="CCHC-type" evidence="3">
    <location>
        <begin position="295"/>
        <end position="310"/>
    </location>
</feature>
<dbReference type="EMBL" id="VSRR010017094">
    <property type="protein sequence ID" value="MPC60024.1"/>
    <property type="molecule type" value="Genomic_DNA"/>
</dbReference>
<dbReference type="AlphaFoldDB" id="A0A5B7GTX9"/>
<accession>A0A5B7GTX9</accession>
<keyword evidence="1" id="KW-0479">Metal-binding</keyword>